<gene>
    <name evidence="2" type="ORF">FTJAE_7595</name>
</gene>
<protein>
    <submittedName>
        <fullName evidence="2">Uncharacterized protein</fullName>
    </submittedName>
</protein>
<evidence type="ECO:0000313" key="3">
    <source>
        <dbReference type="Proteomes" id="UP000530670"/>
    </source>
</evidence>
<proteinExistence type="predicted"/>
<feature type="compositionally biased region" description="Low complexity" evidence="1">
    <location>
        <begin position="10"/>
        <end position="19"/>
    </location>
</feature>
<dbReference type="GeneID" id="59306597"/>
<comment type="caution">
    <text evidence="2">The sequence shown here is derived from an EMBL/GenBank/DDBJ whole genome shotgun (WGS) entry which is preliminary data.</text>
</comment>
<name>A0A8H5RFU8_9HYPO</name>
<dbReference type="RefSeq" id="XP_037205315.1">
    <property type="nucleotide sequence ID" value="XM_037354327.1"/>
</dbReference>
<accession>A0A8H5RFU8</accession>
<dbReference type="OrthoDB" id="3554680at2759"/>
<dbReference type="Proteomes" id="UP000530670">
    <property type="component" value="Unassembled WGS sequence"/>
</dbReference>
<evidence type="ECO:0000313" key="2">
    <source>
        <dbReference type="EMBL" id="KAF5632263.1"/>
    </source>
</evidence>
<reference evidence="2 3" key="1">
    <citation type="submission" date="2020-05" db="EMBL/GenBank/DDBJ databases">
        <title>Identification and distribution of gene clusters putatively required for synthesis of sphingolipid metabolism inhibitors in phylogenetically diverse species of the filamentous fungus Fusarium.</title>
        <authorList>
            <person name="Kim H.-S."/>
            <person name="Busman M."/>
            <person name="Brown D.W."/>
            <person name="Divon H."/>
            <person name="Uhlig S."/>
            <person name="Proctor R.H."/>
        </authorList>
    </citation>
    <scope>NUCLEOTIDE SEQUENCE [LARGE SCALE GENOMIC DNA]</scope>
    <source>
        <strain evidence="2 3">NRRL 66243</strain>
    </source>
</reference>
<feature type="region of interest" description="Disordered" evidence="1">
    <location>
        <begin position="1"/>
        <end position="24"/>
    </location>
</feature>
<dbReference type="AlphaFoldDB" id="A0A8H5RFU8"/>
<organism evidence="2 3">
    <name type="scientific">Fusarium tjaetaba</name>
    <dbReference type="NCBI Taxonomy" id="1567544"/>
    <lineage>
        <taxon>Eukaryota</taxon>
        <taxon>Fungi</taxon>
        <taxon>Dikarya</taxon>
        <taxon>Ascomycota</taxon>
        <taxon>Pezizomycotina</taxon>
        <taxon>Sordariomycetes</taxon>
        <taxon>Hypocreomycetidae</taxon>
        <taxon>Hypocreales</taxon>
        <taxon>Nectriaceae</taxon>
        <taxon>Fusarium</taxon>
        <taxon>Fusarium fujikuroi species complex</taxon>
    </lineage>
</organism>
<sequence length="942" mass="105466">MLLPDNRNDLSSQSLQQSQVDEFPDGYDTNLGQIVECYQTGKERAHPAVSFNVTASHRPDPMDQPEGASKTPCASSYSHSQGSPIAGHVLARRSDDRLLRPASAQISEQLQMLPLLFVMEVSSTSEIIFQAEKNTISYITSKLEPKEPANQCYILPWDRQAHDPVPAHLIGNLQHGVGSNPSSIFESYLAQRCLEQSKIWFFLTDGVIEEEHADVFTSNITEAGIHGTPSVIIVFGNRSRPPSRSKLSIGMSICATSPHSKGCFASLLPEGSYFKWFSGTKWADFPQTSYDRLLRVRVPKPIQLSKDEVALPYGKVFDMKFIYNDSMSDQDKLQLVSNNSALDAIMLVARTRGEGFLVKLWIESLRRTTRRDSLTIERDDVDSRGIIVMTSLIMAAEQELKAPNTRQKDIWSCLTSIASPRRSRSMQIHGTSQLNFDRASLRLQHKKNWANFKAKVEMEQAAFRRVTKGLREVHLAPADTFWYPASGIKTRMNNEKLPTSVQLNKFDKQDVDKALFLSGFAGTRKHEKGARSRAYATCPICREPNSIQTLLLRTSPEDNLTSNFPLPNQMLQLKCPLALGNCPEVAIILPLTCCDGCAFLLLRMNKQANSLQISHQIAAALPLVSLQDKQNRRLWRQTLAKVFRHRFHDSTVLSVFLATVCAEIENVPSLARSKSLKWCRDELCRLPGIHVPQSASPELVTSLPSAVDNVVPPQQVAFFACLGNKFYLKAVLSQPIEGFVVLIQLATSMNVVKPEAIRKLVWKRLLCHFIEQDLRLRTNFGAEYAYAMLQEIIQEPPFSSQGHQGKFAVSPPEQRASVSLTSLVNSYLIPPGSSAISHFFRIACFGEVYSTTEYNAALAVFFNILASIKYHGQEATDVLEEMQRVANKLRHLAEDIRSVFEDPTSVDEPGATCVIAHLESWLKCIMSRNRAIPSLEVQTDIL</sequence>
<feature type="region of interest" description="Disordered" evidence="1">
    <location>
        <begin position="54"/>
        <end position="84"/>
    </location>
</feature>
<dbReference type="EMBL" id="JAAQRI010000154">
    <property type="protein sequence ID" value="KAF5632263.1"/>
    <property type="molecule type" value="Genomic_DNA"/>
</dbReference>
<keyword evidence="3" id="KW-1185">Reference proteome</keyword>
<evidence type="ECO:0000256" key="1">
    <source>
        <dbReference type="SAM" id="MobiDB-lite"/>
    </source>
</evidence>
<feature type="compositionally biased region" description="Polar residues" evidence="1">
    <location>
        <begin position="72"/>
        <end position="83"/>
    </location>
</feature>